<dbReference type="Pfam" id="PF01288">
    <property type="entry name" value="HPPK"/>
    <property type="match status" value="1"/>
</dbReference>
<comment type="pathway">
    <text evidence="2">Cofactor biosynthesis; tetrahydrofolate biosynthesis; 2-amino-4-hydroxy-6-hydroxymethyl-7,8-dihydropteridine diphosphate from 7,8-dihydroneopterin triphosphate: step 4/4.</text>
</comment>
<keyword evidence="5" id="KW-0547">Nucleotide-binding</keyword>
<keyword evidence="6" id="KW-0418">Kinase</keyword>
<keyword evidence="9" id="KW-0456">Lyase</keyword>
<sequence>MNSEDNHAHDVIRLIGLGGVGRHGVLPEERRDGQTFLADVILHVDTRAAAASDDLADTVNYADVAQEIVSIIEGEPVNLIETLAARIADAALAPAAVRSVEVTVHKPEAPVGVPFTDVQITITRGEPTGAAAPVGPAAEAEFAAPAVAAAAMPAVVAPVAVPPAAEADSSFDGVPAPAPEEAPEAGGAILERVPDEPVEVVLSIGGNVGDVRATMRAAVADLREVPGLTVTTVSPLARTAAVVLPDAVPQPDFLNAVVLASTTLSPMDLLRRMHEVEDAYGRQRRERWGERTLDIDIVTFDGVSSVEPELTLPHPRANERAFVLVPWAQADPSAFLPGLGGGPVAVLAETAPDRSGVRWLALDWLDPTAGQRSRGPVAEAAPAEAPAAPAEDSSVHAIMDDRADVAPVVGAVPVQPEYASEAAAESVHDLDEESYQGQESVEDLELLAHTDGDESEPAAPMAVEQPEAASEQYADSPFARPAAAQSEGSPVQPSAPVVPPAYQVPAPMVPPEYQAPAPPEYQAPAPEGYAPVELPPTPQAPYEQPSYEQPSYGQHMSEEPSYGQHVSEQPSFGQPAEPAASEPSAFQPSGQDQSGFEPSGQDQSGFEPSGQDQSGFEPSGQDRSGYEPAAPAQSGLEPPAYEPPAYEPPVPPQPPAPPAYEPPAYEPPAPAPERPTPAEPPAPAPSGLEPQAPPSGFEPAPAEPEPAGFGSSGPVSFPPQRGDDEIDEQTRRPSGPWTGPESDPEPQPPAAPPKWQPLRRDPN</sequence>
<dbReference type="NCBIfam" id="TIGR00525">
    <property type="entry name" value="folB"/>
    <property type="match status" value="1"/>
</dbReference>
<dbReference type="RefSeq" id="WP_223406797.1">
    <property type="nucleotide sequence ID" value="NZ_JAGSHT010000013.1"/>
</dbReference>
<name>A0ABS7SA37_9MICO</name>
<proteinExistence type="inferred from homology"/>
<keyword evidence="13" id="KW-1185">Reference proteome</keyword>
<dbReference type="CDD" id="cd00483">
    <property type="entry name" value="HPPK"/>
    <property type="match status" value="1"/>
</dbReference>
<dbReference type="GO" id="GO:0003848">
    <property type="term" value="F:2-amino-4-hydroxy-6-hydroxymethyldihydropteridine diphosphokinase activity"/>
    <property type="evidence" value="ECO:0007669"/>
    <property type="project" value="UniProtKB-EC"/>
</dbReference>
<evidence type="ECO:0000256" key="8">
    <source>
        <dbReference type="ARBA" id="ARBA00022909"/>
    </source>
</evidence>
<keyword evidence="7 12" id="KW-0067">ATP-binding</keyword>
<dbReference type="Gene3D" id="3.30.1130.10">
    <property type="match status" value="1"/>
</dbReference>
<dbReference type="Proteomes" id="UP000826651">
    <property type="component" value="Unassembled WGS sequence"/>
</dbReference>
<gene>
    <name evidence="12" type="primary">folK</name>
    <name evidence="12" type="ORF">KCQ71_13685</name>
</gene>
<feature type="region of interest" description="Disordered" evidence="10">
    <location>
        <begin position="370"/>
        <end position="393"/>
    </location>
</feature>
<feature type="compositionally biased region" description="Low complexity" evidence="10">
    <location>
        <begin position="378"/>
        <end position="391"/>
    </location>
</feature>
<comment type="similarity">
    <text evidence="3">In the N-terminal section; belongs to the DHNA family.</text>
</comment>
<evidence type="ECO:0000256" key="6">
    <source>
        <dbReference type="ARBA" id="ARBA00022777"/>
    </source>
</evidence>
<evidence type="ECO:0000256" key="9">
    <source>
        <dbReference type="RuleBase" id="RU362079"/>
    </source>
</evidence>
<evidence type="ECO:0000256" key="3">
    <source>
        <dbReference type="ARBA" id="ARBA00009640"/>
    </source>
</evidence>
<dbReference type="SUPFAM" id="SSF55083">
    <property type="entry name" value="6-hydroxymethyl-7,8-dihydropterin pyrophosphokinase, HPPK"/>
    <property type="match status" value="1"/>
</dbReference>
<evidence type="ECO:0000256" key="5">
    <source>
        <dbReference type="ARBA" id="ARBA00022741"/>
    </source>
</evidence>
<evidence type="ECO:0000256" key="10">
    <source>
        <dbReference type="SAM" id="MobiDB-lite"/>
    </source>
</evidence>
<reference evidence="12 13" key="1">
    <citation type="submission" date="2021-04" db="EMBL/GenBank/DDBJ databases">
        <title>Ruania sp. nov., isolated from sandy soil of mangrove forest.</title>
        <authorList>
            <person name="Ge X."/>
            <person name="Huang R."/>
            <person name="Liu W."/>
        </authorList>
    </citation>
    <scope>NUCLEOTIDE SEQUENCE [LARGE SCALE GENOMIC DNA]</scope>
    <source>
        <strain evidence="12 13">N2-46</strain>
    </source>
</reference>
<comment type="catalytic activity">
    <reaction evidence="1">
        <text>6-hydroxymethyl-7,8-dihydropterin + ATP = (7,8-dihydropterin-6-yl)methyl diphosphate + AMP + H(+)</text>
        <dbReference type="Rhea" id="RHEA:11412"/>
        <dbReference type="ChEBI" id="CHEBI:15378"/>
        <dbReference type="ChEBI" id="CHEBI:30616"/>
        <dbReference type="ChEBI" id="CHEBI:44841"/>
        <dbReference type="ChEBI" id="CHEBI:72950"/>
        <dbReference type="ChEBI" id="CHEBI:456215"/>
        <dbReference type="EC" id="2.7.6.3"/>
    </reaction>
</comment>
<dbReference type="PANTHER" id="PTHR43071">
    <property type="entry name" value="2-AMINO-4-HYDROXY-6-HYDROXYMETHYLDIHYDROPTERIDINE PYROPHOSPHOKINASE"/>
    <property type="match status" value="1"/>
</dbReference>
<feature type="compositionally biased region" description="Pro residues" evidence="10">
    <location>
        <begin position="745"/>
        <end position="755"/>
    </location>
</feature>
<comment type="pathway">
    <text evidence="9">Cofactor biosynthesis; tetrahydrofolate biosynthesis; 2-amino-4-hydroxy-6-hydroxymethyl-7,8-dihydropteridine diphosphate from 7,8-dihydroneopterin triphosphate: step 3/4.</text>
</comment>
<dbReference type="EMBL" id="JAGSHT010000013">
    <property type="protein sequence ID" value="MBZ2197211.1"/>
    <property type="molecule type" value="Genomic_DNA"/>
</dbReference>
<evidence type="ECO:0000313" key="12">
    <source>
        <dbReference type="EMBL" id="MBZ2197211.1"/>
    </source>
</evidence>
<feature type="compositionally biased region" description="Low complexity" evidence="10">
    <location>
        <begin position="522"/>
        <end position="531"/>
    </location>
</feature>
<dbReference type="SMART" id="SM00905">
    <property type="entry name" value="FolB"/>
    <property type="match status" value="1"/>
</dbReference>
<dbReference type="PANTHER" id="PTHR43071:SF1">
    <property type="entry name" value="2-AMINO-4-HYDROXY-6-HYDROXYMETHYLDIHYDROPTERIDINE PYROPHOSPHOKINASE"/>
    <property type="match status" value="1"/>
</dbReference>
<comment type="caution">
    <text evidence="12">The sequence shown here is derived from an EMBL/GenBank/DDBJ whole genome shotgun (WGS) entry which is preliminary data.</text>
</comment>
<feature type="compositionally biased region" description="Low complexity" evidence="10">
    <location>
        <begin position="574"/>
        <end position="589"/>
    </location>
</feature>
<dbReference type="InterPro" id="IPR006157">
    <property type="entry name" value="FolB_dom"/>
</dbReference>
<dbReference type="NCBIfam" id="TIGR00526">
    <property type="entry name" value="folB_dom"/>
    <property type="match status" value="1"/>
</dbReference>
<evidence type="ECO:0000256" key="2">
    <source>
        <dbReference type="ARBA" id="ARBA00005051"/>
    </source>
</evidence>
<dbReference type="InterPro" id="IPR035907">
    <property type="entry name" value="Hppk_sf"/>
</dbReference>
<evidence type="ECO:0000313" key="13">
    <source>
        <dbReference type="Proteomes" id="UP000826651"/>
    </source>
</evidence>
<comment type="function">
    <text evidence="9">Catalyzes the conversion of 7,8-dihydroneopterin to 6-hydroxymethyl-7,8-dihydropterin.</text>
</comment>
<comment type="similarity">
    <text evidence="9">Belongs to the DHNA family.</text>
</comment>
<feature type="compositionally biased region" description="Low complexity" evidence="10">
    <location>
        <begin position="489"/>
        <end position="515"/>
    </location>
</feature>
<comment type="catalytic activity">
    <reaction evidence="9">
        <text>7,8-dihydroneopterin = 6-hydroxymethyl-7,8-dihydropterin + glycolaldehyde</text>
        <dbReference type="Rhea" id="RHEA:10540"/>
        <dbReference type="ChEBI" id="CHEBI:17001"/>
        <dbReference type="ChEBI" id="CHEBI:17071"/>
        <dbReference type="ChEBI" id="CHEBI:44841"/>
        <dbReference type="EC" id="4.1.2.25"/>
    </reaction>
</comment>
<keyword evidence="8 9" id="KW-0289">Folate biosynthesis</keyword>
<dbReference type="NCBIfam" id="TIGR01498">
    <property type="entry name" value="folK"/>
    <property type="match status" value="1"/>
</dbReference>
<dbReference type="InterPro" id="IPR043133">
    <property type="entry name" value="GTP-CH-I_C/QueF"/>
</dbReference>
<protein>
    <recommendedName>
        <fullName evidence="9">Bifunctional folate synthesis protein</fullName>
    </recommendedName>
    <domain>
        <recommendedName>
            <fullName evidence="9">Dihydroneopterin aldolase</fullName>
            <shortName evidence="9">DHNA</shortName>
            <ecNumber evidence="9">4.1.2.25</ecNumber>
        </recommendedName>
        <alternativeName>
            <fullName evidence="9">7,8-dihydroneopterin aldolase</fullName>
        </alternativeName>
    </domain>
    <domain>
        <recommendedName>
            <fullName evidence="9">2-amino-4-hydroxy-6-hydroxymethyldihydropteridine pyrophosphokinase</fullName>
            <ecNumber evidence="9">2.7.6.3</ecNumber>
        </recommendedName>
        <alternativeName>
            <fullName evidence="9">6-hydroxymethyl-7,8-dihydropterin pyrophosphokinase</fullName>
            <shortName evidence="9">PPPK</shortName>
        </alternativeName>
        <alternativeName>
            <fullName evidence="9">7,8-dihydro-6-hydroxymethylpterin pyrophosphokinase</fullName>
            <shortName evidence="9">HPPK</shortName>
        </alternativeName>
    </domain>
</protein>
<accession>A0ABS7SA37</accession>
<feature type="region of interest" description="Disordered" evidence="10">
    <location>
        <begin position="452"/>
        <end position="763"/>
    </location>
</feature>
<feature type="compositionally biased region" description="Polar residues" evidence="10">
    <location>
        <begin position="590"/>
        <end position="616"/>
    </location>
</feature>
<feature type="compositionally biased region" description="Low complexity" evidence="10">
    <location>
        <begin position="694"/>
        <end position="709"/>
    </location>
</feature>
<dbReference type="PROSITE" id="PS00794">
    <property type="entry name" value="HPPK"/>
    <property type="match status" value="1"/>
</dbReference>
<dbReference type="Gene3D" id="3.30.70.560">
    <property type="entry name" value="7,8-Dihydro-6-hydroxymethylpterin-pyrophosphokinase HPPK"/>
    <property type="match status" value="1"/>
</dbReference>
<dbReference type="Pfam" id="PF02152">
    <property type="entry name" value="FolB"/>
    <property type="match status" value="1"/>
</dbReference>
<dbReference type="EC" id="2.7.6.3" evidence="9"/>
<dbReference type="InterPro" id="IPR000550">
    <property type="entry name" value="Hppk"/>
</dbReference>
<evidence type="ECO:0000256" key="1">
    <source>
        <dbReference type="ARBA" id="ARBA00000198"/>
    </source>
</evidence>
<dbReference type="EC" id="4.1.2.25" evidence="9"/>
<keyword evidence="4 12" id="KW-0808">Transferase</keyword>
<feature type="compositionally biased region" description="Pro residues" evidence="10">
    <location>
        <begin position="640"/>
        <end position="684"/>
    </location>
</feature>
<organism evidence="12 13">
    <name type="scientific">Occultella gossypii</name>
    <dbReference type="NCBI Taxonomy" id="2800820"/>
    <lineage>
        <taxon>Bacteria</taxon>
        <taxon>Bacillati</taxon>
        <taxon>Actinomycetota</taxon>
        <taxon>Actinomycetes</taxon>
        <taxon>Micrococcales</taxon>
        <taxon>Ruaniaceae</taxon>
        <taxon>Occultella</taxon>
    </lineage>
</organism>
<dbReference type="InterPro" id="IPR006156">
    <property type="entry name" value="Dihydroneopterin_aldolase"/>
</dbReference>
<dbReference type="SUPFAM" id="SSF55620">
    <property type="entry name" value="Tetrahydrobiopterin biosynthesis enzymes-like"/>
    <property type="match status" value="1"/>
</dbReference>
<evidence type="ECO:0000259" key="11">
    <source>
        <dbReference type="PROSITE" id="PS00794"/>
    </source>
</evidence>
<feature type="domain" description="7,8-dihydro-6-hydroxymethylpterin-pyrophosphokinase" evidence="11">
    <location>
        <begin position="287"/>
        <end position="298"/>
    </location>
</feature>
<evidence type="ECO:0000256" key="4">
    <source>
        <dbReference type="ARBA" id="ARBA00022679"/>
    </source>
</evidence>
<dbReference type="GO" id="GO:0005524">
    <property type="term" value="F:ATP binding"/>
    <property type="evidence" value="ECO:0007669"/>
    <property type="project" value="UniProtKB-KW"/>
</dbReference>
<evidence type="ECO:0000256" key="7">
    <source>
        <dbReference type="ARBA" id="ARBA00022840"/>
    </source>
</evidence>